<name>Q73KG4_TREDE</name>
<organism evidence="1 2">
    <name type="scientific">Treponema denticola (strain ATCC 35405 / DSM 14222 / CIP 103919 / JCM 8153 / KCTC 15104)</name>
    <dbReference type="NCBI Taxonomy" id="243275"/>
    <lineage>
        <taxon>Bacteria</taxon>
        <taxon>Pseudomonadati</taxon>
        <taxon>Spirochaetota</taxon>
        <taxon>Spirochaetia</taxon>
        <taxon>Spirochaetales</taxon>
        <taxon>Treponemataceae</taxon>
        <taxon>Treponema</taxon>
    </lineage>
</organism>
<evidence type="ECO:0000313" key="1">
    <source>
        <dbReference type="EMBL" id="AAS12773.1"/>
    </source>
</evidence>
<evidence type="ECO:0000313" key="2">
    <source>
        <dbReference type="Proteomes" id="UP000008212"/>
    </source>
</evidence>
<reference evidence="1 2" key="1">
    <citation type="journal article" date="2004" name="Proc. Natl. Acad. Sci. U.S.A.">
        <title>Comparison of the genome of the oral pathogen Treponema denticola with other spirochete genomes.</title>
        <authorList>
            <person name="Seshadri R."/>
            <person name="Myers G.S."/>
            <person name="Tettelin H."/>
            <person name="Eisen J.A."/>
            <person name="Heidelberg J.F."/>
            <person name="Dodson R.J."/>
            <person name="Davidsen T.M."/>
            <person name="DeBoy R.T."/>
            <person name="Fouts D.E."/>
            <person name="Haft D.H."/>
            <person name="Selengut J."/>
            <person name="Ren Q."/>
            <person name="Brinkac L.M."/>
            <person name="Madupu R."/>
            <person name="Kolonay J."/>
            <person name="Durkin S.A."/>
            <person name="Daugherty S.C."/>
            <person name="Shetty J."/>
            <person name="Shvartsbeyn A."/>
            <person name="Gebregeorgis E."/>
            <person name="Geer K."/>
            <person name="Tsegaye G."/>
            <person name="Malek J."/>
            <person name="Ayodeji B."/>
            <person name="Shatsman S."/>
            <person name="McLeod M.P."/>
            <person name="Smajs D."/>
            <person name="Howell J.K."/>
            <person name="Pal S."/>
            <person name="Amin A."/>
            <person name="Vashisth P."/>
            <person name="McNeill T.Z."/>
            <person name="Xiang Q."/>
            <person name="Sodergren E."/>
            <person name="Baca E."/>
            <person name="Weinstock G.M."/>
            <person name="Norris S.J."/>
            <person name="Fraser C.M."/>
            <person name="Paulsen I.T."/>
        </authorList>
    </citation>
    <scope>NUCLEOTIDE SEQUENCE [LARGE SCALE GENOMIC DNA]</scope>
    <source>
        <strain evidence="2">ATCC 35405 / DSM 14222 / CIP 103919 / JCM 8153 / KCTC 15104</strain>
    </source>
</reference>
<dbReference type="AlphaFoldDB" id="Q73KG4"/>
<dbReference type="EMBL" id="AE017226">
    <property type="protein sequence ID" value="AAS12773.1"/>
    <property type="molecule type" value="Genomic_DNA"/>
</dbReference>
<dbReference type="KEGG" id="tde:TDE_2254"/>
<protein>
    <submittedName>
        <fullName evidence="1">Uncharacterized protein</fullName>
    </submittedName>
</protein>
<gene>
    <name evidence="1" type="ordered locus">TDE_2254</name>
</gene>
<dbReference type="PaxDb" id="243275-TDE_2254"/>
<dbReference type="Proteomes" id="UP000008212">
    <property type="component" value="Chromosome"/>
</dbReference>
<sequence>MAKIFFCLWFSFVFNPTDGKTLPRLAIKTASGMSAKKKNKNLFCIRIKSSIIIILPKIYLVCKTV</sequence>
<accession>Q73KG4</accession>
<dbReference type="HOGENOM" id="CLU_2848527_0_0_12"/>
<keyword evidence="2" id="KW-1185">Reference proteome</keyword>
<proteinExistence type="predicted"/>